<feature type="domain" description="EF-hand" evidence="10">
    <location>
        <begin position="238"/>
        <end position="273"/>
    </location>
</feature>
<proteinExistence type="inferred from homology"/>
<dbReference type="GO" id="GO:0005524">
    <property type="term" value="F:ATP binding"/>
    <property type="evidence" value="ECO:0007669"/>
    <property type="project" value="UniProtKB-KW"/>
</dbReference>
<dbReference type="InterPro" id="IPR018247">
    <property type="entry name" value="EF_Hand_1_Ca_BS"/>
</dbReference>
<dbReference type="InterPro" id="IPR050205">
    <property type="entry name" value="CDPK_Ser/Thr_kinases"/>
</dbReference>
<dbReference type="PROSITE" id="PS50222">
    <property type="entry name" value="EF_HAND_2"/>
    <property type="match status" value="3"/>
</dbReference>
<keyword evidence="2" id="KW-0723">Serine/threonine-protein kinase</keyword>
<dbReference type="AlphaFoldDB" id="A0A7S3JSL1"/>
<dbReference type="InterPro" id="IPR011992">
    <property type="entry name" value="EF-hand-dom_pair"/>
</dbReference>
<comment type="similarity">
    <text evidence="8">Belongs to the protein kinase superfamily. Ser/Thr protein kinase family. CDPK subfamily.</text>
</comment>
<gene>
    <name evidence="11" type="ORF">ALAG00032_LOCUS4340</name>
</gene>
<dbReference type="Pfam" id="PF13499">
    <property type="entry name" value="EF-hand_7"/>
    <property type="match status" value="1"/>
</dbReference>
<evidence type="ECO:0008006" key="12">
    <source>
        <dbReference type="Google" id="ProtNLM"/>
    </source>
</evidence>
<feature type="domain" description="Protein kinase" evidence="9">
    <location>
        <begin position="1"/>
        <end position="103"/>
    </location>
</feature>
<dbReference type="Gene3D" id="1.10.510.10">
    <property type="entry name" value="Transferase(Phosphotransferase) domain 1"/>
    <property type="match status" value="1"/>
</dbReference>
<evidence type="ECO:0000256" key="2">
    <source>
        <dbReference type="ARBA" id="ARBA00022527"/>
    </source>
</evidence>
<evidence type="ECO:0000313" key="11">
    <source>
        <dbReference type="EMBL" id="CAE0363599.1"/>
    </source>
</evidence>
<accession>A0A7S3JSL1</accession>
<comment type="cofactor">
    <cofactor evidence="1">
        <name>Mg(2+)</name>
        <dbReference type="ChEBI" id="CHEBI:18420"/>
    </cofactor>
</comment>
<dbReference type="PROSITE" id="PS50011">
    <property type="entry name" value="PROTEIN_KINASE_DOM"/>
    <property type="match status" value="1"/>
</dbReference>
<evidence type="ECO:0000256" key="7">
    <source>
        <dbReference type="ARBA" id="ARBA00022840"/>
    </source>
</evidence>
<sequence>MHTRVGTPYYIAPEVLARNYNKACDLWSIGVITYILLCGYPPFNGSSDVAIFERVKRGLTSKSFPPEDWDEISNEAIEFISNLLQVDASKRMTAEEALQHNWIVKNVGDAAIADLSGLKIDGMAKKKSTKKKLNGDQLAARLKNFVGLSKLKQVSLNVLAHHLTQKEIADLKLIWEQIDTDNTGTITIAQLREALHANGHHTTEAEMKSFILGLDTDHNDVIDYYEFAASLLARNQNIRDDRIQEIFNHLDKQHHGYITVEDLTEIMGSREHAMEVLGDDFPDGKIHLDEFRARIKDI</sequence>
<keyword evidence="4" id="KW-0547">Nucleotide-binding</keyword>
<dbReference type="SUPFAM" id="SSF56112">
    <property type="entry name" value="Protein kinase-like (PK-like)"/>
    <property type="match status" value="1"/>
</dbReference>
<evidence type="ECO:0000256" key="1">
    <source>
        <dbReference type="ARBA" id="ARBA00001946"/>
    </source>
</evidence>
<evidence type="ECO:0000259" key="9">
    <source>
        <dbReference type="PROSITE" id="PS50011"/>
    </source>
</evidence>
<dbReference type="SMART" id="SM00220">
    <property type="entry name" value="S_TKc"/>
    <property type="match status" value="1"/>
</dbReference>
<dbReference type="GO" id="GO:0004674">
    <property type="term" value="F:protein serine/threonine kinase activity"/>
    <property type="evidence" value="ECO:0007669"/>
    <property type="project" value="UniProtKB-KW"/>
</dbReference>
<evidence type="ECO:0000256" key="4">
    <source>
        <dbReference type="ARBA" id="ARBA00022741"/>
    </source>
</evidence>
<keyword evidence="3" id="KW-0808">Transferase</keyword>
<dbReference type="PROSITE" id="PS00018">
    <property type="entry name" value="EF_HAND_1"/>
    <property type="match status" value="1"/>
</dbReference>
<feature type="domain" description="EF-hand" evidence="10">
    <location>
        <begin position="202"/>
        <end position="237"/>
    </location>
</feature>
<evidence type="ECO:0000256" key="6">
    <source>
        <dbReference type="ARBA" id="ARBA00022837"/>
    </source>
</evidence>
<dbReference type="FunFam" id="1.10.238.10:FF:000001">
    <property type="entry name" value="Calmodulin 1"/>
    <property type="match status" value="1"/>
</dbReference>
<evidence type="ECO:0000259" key="10">
    <source>
        <dbReference type="PROSITE" id="PS50222"/>
    </source>
</evidence>
<evidence type="ECO:0000256" key="5">
    <source>
        <dbReference type="ARBA" id="ARBA00022777"/>
    </source>
</evidence>
<keyword evidence="7" id="KW-0067">ATP-binding</keyword>
<feature type="domain" description="EF-hand" evidence="10">
    <location>
        <begin position="166"/>
        <end position="201"/>
    </location>
</feature>
<keyword evidence="5" id="KW-0418">Kinase</keyword>
<dbReference type="EMBL" id="HBIJ01006194">
    <property type="protein sequence ID" value="CAE0363599.1"/>
    <property type="molecule type" value="Transcribed_RNA"/>
</dbReference>
<dbReference type="Pfam" id="PF00069">
    <property type="entry name" value="Pkinase"/>
    <property type="match status" value="1"/>
</dbReference>
<dbReference type="SMART" id="SM00054">
    <property type="entry name" value="EFh"/>
    <property type="match status" value="3"/>
</dbReference>
<evidence type="ECO:0000256" key="8">
    <source>
        <dbReference type="ARBA" id="ARBA00024334"/>
    </source>
</evidence>
<dbReference type="PANTHER" id="PTHR24349">
    <property type="entry name" value="SERINE/THREONINE-PROTEIN KINASE"/>
    <property type="match status" value="1"/>
</dbReference>
<dbReference type="SUPFAM" id="SSF47473">
    <property type="entry name" value="EF-hand"/>
    <property type="match status" value="1"/>
</dbReference>
<dbReference type="GO" id="GO:0005509">
    <property type="term" value="F:calcium ion binding"/>
    <property type="evidence" value="ECO:0007669"/>
    <property type="project" value="InterPro"/>
</dbReference>
<dbReference type="CDD" id="cd00051">
    <property type="entry name" value="EFh"/>
    <property type="match status" value="1"/>
</dbReference>
<organism evidence="11">
    <name type="scientific">Aureoumbra lagunensis</name>
    <dbReference type="NCBI Taxonomy" id="44058"/>
    <lineage>
        <taxon>Eukaryota</taxon>
        <taxon>Sar</taxon>
        <taxon>Stramenopiles</taxon>
        <taxon>Ochrophyta</taxon>
        <taxon>Pelagophyceae</taxon>
        <taxon>Pelagomonadales</taxon>
        <taxon>Aureoumbra</taxon>
    </lineage>
</organism>
<reference evidence="11" key="1">
    <citation type="submission" date="2021-01" db="EMBL/GenBank/DDBJ databases">
        <authorList>
            <person name="Corre E."/>
            <person name="Pelletier E."/>
            <person name="Niang G."/>
            <person name="Scheremetjew M."/>
            <person name="Finn R."/>
            <person name="Kale V."/>
            <person name="Holt S."/>
            <person name="Cochrane G."/>
            <person name="Meng A."/>
            <person name="Brown T."/>
            <person name="Cohen L."/>
        </authorList>
    </citation>
    <scope>NUCLEOTIDE SEQUENCE</scope>
    <source>
        <strain evidence="11">CCMP1510</strain>
    </source>
</reference>
<dbReference type="InterPro" id="IPR000719">
    <property type="entry name" value="Prot_kinase_dom"/>
</dbReference>
<dbReference type="InterPro" id="IPR011009">
    <property type="entry name" value="Kinase-like_dom_sf"/>
</dbReference>
<keyword evidence="6" id="KW-0106">Calcium</keyword>
<dbReference type="InterPro" id="IPR002048">
    <property type="entry name" value="EF_hand_dom"/>
</dbReference>
<name>A0A7S3JSL1_9STRA</name>
<evidence type="ECO:0000256" key="3">
    <source>
        <dbReference type="ARBA" id="ARBA00022679"/>
    </source>
</evidence>
<dbReference type="Gene3D" id="1.10.238.10">
    <property type="entry name" value="EF-hand"/>
    <property type="match status" value="1"/>
</dbReference>
<protein>
    <recommendedName>
        <fullName evidence="12">Calmodulin</fullName>
    </recommendedName>
</protein>